<dbReference type="GO" id="GO:0019350">
    <property type="term" value="P:teichoic acid biosynthetic process"/>
    <property type="evidence" value="ECO:0007669"/>
    <property type="project" value="UniProtKB-KW"/>
</dbReference>
<feature type="compositionally biased region" description="Basic and acidic residues" evidence="7">
    <location>
        <begin position="785"/>
        <end position="797"/>
    </location>
</feature>
<dbReference type="InterPro" id="IPR043149">
    <property type="entry name" value="TagF_N"/>
</dbReference>
<dbReference type="Gene3D" id="3.40.50.11820">
    <property type="match status" value="1"/>
</dbReference>
<dbReference type="SUPFAM" id="SSF53448">
    <property type="entry name" value="Nucleotide-diphospho-sugar transferases"/>
    <property type="match status" value="1"/>
</dbReference>
<keyword evidence="3" id="KW-1003">Cell membrane</keyword>
<dbReference type="PANTHER" id="PTHR37316">
    <property type="entry name" value="TEICHOIC ACID GLYCEROL-PHOSPHATE PRIMASE"/>
    <property type="match status" value="1"/>
</dbReference>
<dbReference type="SUPFAM" id="SSF53756">
    <property type="entry name" value="UDP-Glycosyltransferase/glycogen phosphorylase"/>
    <property type="match status" value="1"/>
</dbReference>
<proteinExistence type="inferred from homology"/>
<dbReference type="InterPro" id="IPR029044">
    <property type="entry name" value="Nucleotide-diphossugar_trans"/>
</dbReference>
<dbReference type="STRING" id="417292.SAMN05421806_110170"/>
<evidence type="ECO:0000256" key="7">
    <source>
        <dbReference type="SAM" id="MobiDB-lite"/>
    </source>
</evidence>
<comment type="subcellular location">
    <subcellularLocation>
        <location evidence="1">Cell membrane</location>
        <topology evidence="1">Peripheral membrane protein</topology>
    </subcellularLocation>
</comment>
<accession>A0A1G9E016</accession>
<feature type="region of interest" description="Disordered" evidence="7">
    <location>
        <begin position="774"/>
        <end position="803"/>
    </location>
</feature>
<evidence type="ECO:0000259" key="8">
    <source>
        <dbReference type="Pfam" id="PF00535"/>
    </source>
</evidence>
<dbReference type="Proteomes" id="UP000199155">
    <property type="component" value="Unassembled WGS sequence"/>
</dbReference>
<gene>
    <name evidence="9" type="ORF">SAMN05421806_110170</name>
</gene>
<sequence>MSRFSVIVPTHEVAGRLADCLDSVLAQSCADFELLAVVGEPDGPGAELVAEYARRDARIRVLHSPPGAGLAGARNAGLAAARGEFVLFLDGDDTFVPGAFEAVDERLAATGEPDLLLFDHERTHWFEGAQGPALGWLWRGAPEGAFELARHAVLPDVRVPAWSGAYRREFVRRAGLTFAAGWFTDLPWSVLAALRAERIAVLDRVCVRHLLRRQGARTEAPGLHHLELLERVDELLAEVAGMELPSALHAAVFRRVMDEVGATAGSPSRLPSRADRRRFARRAGRLYRRHRPAGFVRPGGAAGRRHALLAAGLCAAYGGLVAAGARAARPVRWLRVRAARAKARLTHPYRRFLRRPVDENLAVYSAYWGRGYTCNPAAVHGAARRLAPHVSSVFLVAPGHEAPMPEDVEPVVIGSRRYWEVMATAKYTFNNVNFEPRVRKRPGTVHVQTQHGTPLKLMGVDQAGHPASAAAAGPLDKLVTRVGRWDFNLSANRHSTEVWERAYPGSYESLDVGYPRNDAFYTATAEDVVALRRRFGIPDEKIALLYAPTHRDHRTGFASQLDLAEFCAALGEEFVVLLRAHHLYEGSAGLEQALRSGTLIDLTAHRSPEEVCLAADALITDYSSIMFDYANLDRPIVIYADDWEVYRETRGVYFDLLAEPPGCVARTAEELAEVFRSGAWEGADADRLRAAFRARFCDFDDGLAAARVVRRVMLGQPAGELPPVVPLSRRVPAPAPPRRASAAGRAAGGTVVREAVVQQTLHQQAAVQQTLDQQAAVQQTVIPKPADREASDREASERGASAR</sequence>
<dbReference type="Pfam" id="PF00535">
    <property type="entry name" value="Glycos_transf_2"/>
    <property type="match status" value="1"/>
</dbReference>
<dbReference type="GO" id="GO:0005886">
    <property type="term" value="C:plasma membrane"/>
    <property type="evidence" value="ECO:0007669"/>
    <property type="project" value="UniProtKB-SubCell"/>
</dbReference>
<protein>
    <submittedName>
        <fullName evidence="9">CDP-glycerol glycerophosphotransferase, TagB/SpsB family</fullName>
    </submittedName>
</protein>
<dbReference type="FunFam" id="3.90.550.10:FF:000196">
    <property type="entry name" value="Glycosyl transferase"/>
    <property type="match status" value="1"/>
</dbReference>
<dbReference type="EMBL" id="FNFF01000010">
    <property type="protein sequence ID" value="SDK69449.1"/>
    <property type="molecule type" value="Genomic_DNA"/>
</dbReference>
<feature type="compositionally biased region" description="Low complexity" evidence="7">
    <location>
        <begin position="726"/>
        <end position="747"/>
    </location>
</feature>
<dbReference type="InterPro" id="IPR007554">
    <property type="entry name" value="Glycerophosphate_synth"/>
</dbReference>
<dbReference type="Gene3D" id="3.90.550.10">
    <property type="entry name" value="Spore Coat Polysaccharide Biosynthesis Protein SpsA, Chain A"/>
    <property type="match status" value="1"/>
</dbReference>
<dbReference type="PANTHER" id="PTHR37316:SF3">
    <property type="entry name" value="TEICHOIC ACID GLYCEROL-PHOSPHATE TRANSFERASE"/>
    <property type="match status" value="1"/>
</dbReference>
<dbReference type="GO" id="GO:0047355">
    <property type="term" value="F:CDP-glycerol glycerophosphotransferase activity"/>
    <property type="evidence" value="ECO:0007669"/>
    <property type="project" value="InterPro"/>
</dbReference>
<evidence type="ECO:0000256" key="1">
    <source>
        <dbReference type="ARBA" id="ARBA00004202"/>
    </source>
</evidence>
<comment type="similarity">
    <text evidence="2">Belongs to the CDP-glycerol glycerophosphotransferase family.</text>
</comment>
<keyword evidence="4 9" id="KW-0808">Transferase</keyword>
<name>A0A1G9E016_9ACTN</name>
<dbReference type="RefSeq" id="WP_093613585.1">
    <property type="nucleotide sequence ID" value="NZ_FNFF01000010.1"/>
</dbReference>
<dbReference type="CDD" id="cd00761">
    <property type="entry name" value="Glyco_tranf_GTA_type"/>
    <property type="match status" value="1"/>
</dbReference>
<dbReference type="Gene3D" id="3.40.50.12580">
    <property type="match status" value="1"/>
</dbReference>
<organism evidence="9 10">
    <name type="scientific">Streptomyces indicus</name>
    <dbReference type="NCBI Taxonomy" id="417292"/>
    <lineage>
        <taxon>Bacteria</taxon>
        <taxon>Bacillati</taxon>
        <taxon>Actinomycetota</taxon>
        <taxon>Actinomycetes</taxon>
        <taxon>Kitasatosporales</taxon>
        <taxon>Streptomycetaceae</taxon>
        <taxon>Streptomyces</taxon>
    </lineage>
</organism>
<evidence type="ECO:0000256" key="3">
    <source>
        <dbReference type="ARBA" id="ARBA00022475"/>
    </source>
</evidence>
<keyword evidence="6" id="KW-0472">Membrane</keyword>
<reference evidence="9 10" key="1">
    <citation type="submission" date="2016-10" db="EMBL/GenBank/DDBJ databases">
        <authorList>
            <person name="de Groot N.N."/>
        </authorList>
    </citation>
    <scope>NUCLEOTIDE SEQUENCE [LARGE SCALE GENOMIC DNA]</scope>
    <source>
        <strain evidence="9 10">CGMCC 4.5727</strain>
    </source>
</reference>
<feature type="domain" description="Glycosyltransferase 2-like" evidence="8">
    <location>
        <begin position="5"/>
        <end position="108"/>
    </location>
</feature>
<dbReference type="Pfam" id="PF04464">
    <property type="entry name" value="Glyphos_transf"/>
    <property type="match status" value="1"/>
</dbReference>
<dbReference type="InterPro" id="IPR051612">
    <property type="entry name" value="Teichoic_Acid_Biosynth"/>
</dbReference>
<dbReference type="AlphaFoldDB" id="A0A1G9E016"/>
<evidence type="ECO:0000256" key="5">
    <source>
        <dbReference type="ARBA" id="ARBA00022944"/>
    </source>
</evidence>
<dbReference type="OrthoDB" id="3183633at2"/>
<keyword evidence="10" id="KW-1185">Reference proteome</keyword>
<evidence type="ECO:0000256" key="4">
    <source>
        <dbReference type="ARBA" id="ARBA00022679"/>
    </source>
</evidence>
<feature type="region of interest" description="Disordered" evidence="7">
    <location>
        <begin position="724"/>
        <end position="747"/>
    </location>
</feature>
<evidence type="ECO:0000256" key="2">
    <source>
        <dbReference type="ARBA" id="ARBA00010488"/>
    </source>
</evidence>
<keyword evidence="5" id="KW-0777">Teichoic acid biosynthesis</keyword>
<evidence type="ECO:0000313" key="9">
    <source>
        <dbReference type="EMBL" id="SDK69449.1"/>
    </source>
</evidence>
<evidence type="ECO:0000313" key="10">
    <source>
        <dbReference type="Proteomes" id="UP000199155"/>
    </source>
</evidence>
<evidence type="ECO:0000256" key="6">
    <source>
        <dbReference type="ARBA" id="ARBA00023136"/>
    </source>
</evidence>
<dbReference type="InterPro" id="IPR043148">
    <property type="entry name" value="TagF_C"/>
</dbReference>
<dbReference type="InterPro" id="IPR001173">
    <property type="entry name" value="Glyco_trans_2-like"/>
</dbReference>